<organism evidence="1 2">
    <name type="scientific">Candidatus Falkowbacteria bacterium CG10_big_fil_rev_8_21_14_0_10_39_11</name>
    <dbReference type="NCBI Taxonomy" id="1974565"/>
    <lineage>
        <taxon>Bacteria</taxon>
        <taxon>Candidatus Falkowiibacteriota</taxon>
    </lineage>
</organism>
<reference evidence="2" key="1">
    <citation type="submission" date="2017-09" db="EMBL/GenBank/DDBJ databases">
        <title>Depth-based differentiation of microbial function through sediment-hosted aquifers and enrichment of novel symbionts in the deep terrestrial subsurface.</title>
        <authorList>
            <person name="Probst A.J."/>
            <person name="Ladd B."/>
            <person name="Jarett J.K."/>
            <person name="Geller-Mcgrath D.E."/>
            <person name="Sieber C.M.K."/>
            <person name="Emerson J.B."/>
            <person name="Anantharaman K."/>
            <person name="Thomas B.C."/>
            <person name="Malmstrom R."/>
            <person name="Stieglmeier M."/>
            <person name="Klingl A."/>
            <person name="Woyke T."/>
            <person name="Ryan C.M."/>
            <person name="Banfield J.F."/>
        </authorList>
    </citation>
    <scope>NUCLEOTIDE SEQUENCE [LARGE SCALE GENOMIC DNA]</scope>
</reference>
<evidence type="ECO:0000313" key="2">
    <source>
        <dbReference type="Proteomes" id="UP000229901"/>
    </source>
</evidence>
<protein>
    <submittedName>
        <fullName evidence="1">Uncharacterized protein</fullName>
    </submittedName>
</protein>
<name>A0A2H0V5J3_9BACT</name>
<gene>
    <name evidence="1" type="ORF">COT97_01790</name>
</gene>
<proteinExistence type="predicted"/>
<dbReference type="AlphaFoldDB" id="A0A2H0V5J3"/>
<dbReference type="EMBL" id="PFAP01000009">
    <property type="protein sequence ID" value="PIR94331.1"/>
    <property type="molecule type" value="Genomic_DNA"/>
</dbReference>
<sequence length="85" mass="9270">MLTFEVTLVCRAPTVAGDFGPEHLVWHVVIDVTADAADQKVFIVLFSGLGVGIQEVGRDSTECTRHDAVPSCEREVLTGLECVRR</sequence>
<accession>A0A2H0V5J3</accession>
<comment type="caution">
    <text evidence="1">The sequence shown here is derived from an EMBL/GenBank/DDBJ whole genome shotgun (WGS) entry which is preliminary data.</text>
</comment>
<evidence type="ECO:0000313" key="1">
    <source>
        <dbReference type="EMBL" id="PIR94331.1"/>
    </source>
</evidence>
<dbReference type="Proteomes" id="UP000229901">
    <property type="component" value="Unassembled WGS sequence"/>
</dbReference>